<dbReference type="InterPro" id="IPR007208">
    <property type="entry name" value="MrpF/PhaF-like"/>
</dbReference>
<name>A0A0P1GPL2_9RHOB</name>
<evidence type="ECO:0000256" key="1">
    <source>
        <dbReference type="ARBA" id="ARBA00004651"/>
    </source>
</evidence>
<comment type="subcellular location">
    <subcellularLocation>
        <location evidence="1">Cell membrane</location>
        <topology evidence="1">Multi-pass membrane protein</topology>
    </subcellularLocation>
</comment>
<feature type="transmembrane region" description="Helical" evidence="8">
    <location>
        <begin position="6"/>
        <end position="27"/>
    </location>
</feature>
<evidence type="ECO:0000256" key="7">
    <source>
        <dbReference type="ARBA" id="ARBA00023136"/>
    </source>
</evidence>
<keyword evidence="5 8" id="KW-0812">Transmembrane</keyword>
<dbReference type="STRING" id="340021.TM5383_01330"/>
<reference evidence="9 10" key="1">
    <citation type="submission" date="2015-09" db="EMBL/GenBank/DDBJ databases">
        <authorList>
            <consortium name="Swine Surveillance"/>
        </authorList>
    </citation>
    <scope>NUCLEOTIDE SEQUENCE [LARGE SCALE GENOMIC DNA]</scope>
    <source>
        <strain evidence="9 10">CECT 8383</strain>
    </source>
</reference>
<accession>A0A0P1GPL2</accession>
<dbReference type="RefSeq" id="WP_058318211.1">
    <property type="nucleotide sequence ID" value="NZ_CYSF01000006.1"/>
</dbReference>
<sequence length="113" mass="11837">MTSLTAPDIALMVSLGLVFCGIGLAFLRLSLGPTMPDRVVALDKMTVSIVAFCGLAAIWSGDAAFLDVALVLALVGFLATVALARFAERAVIRRNRAAINTSATTNEGETDHE</sequence>
<evidence type="ECO:0000256" key="6">
    <source>
        <dbReference type="ARBA" id="ARBA00022989"/>
    </source>
</evidence>
<dbReference type="OrthoDB" id="9800226at2"/>
<evidence type="ECO:0000256" key="5">
    <source>
        <dbReference type="ARBA" id="ARBA00022692"/>
    </source>
</evidence>
<keyword evidence="3" id="KW-0813">Transport</keyword>
<evidence type="ECO:0000256" key="2">
    <source>
        <dbReference type="ARBA" id="ARBA00009212"/>
    </source>
</evidence>
<dbReference type="EMBL" id="CYSF01000006">
    <property type="protein sequence ID" value="CUH84125.1"/>
    <property type="molecule type" value="Genomic_DNA"/>
</dbReference>
<dbReference type="AlphaFoldDB" id="A0A0P1GPL2"/>
<organism evidence="9 10">
    <name type="scientific">Thalassovita mediterranea</name>
    <dbReference type="NCBI Taxonomy" id="340021"/>
    <lineage>
        <taxon>Bacteria</taxon>
        <taxon>Pseudomonadati</taxon>
        <taxon>Pseudomonadota</taxon>
        <taxon>Alphaproteobacteria</taxon>
        <taxon>Rhodobacterales</taxon>
        <taxon>Roseobacteraceae</taxon>
        <taxon>Thalassovita</taxon>
    </lineage>
</organism>
<protein>
    <submittedName>
        <fullName evidence="9">Multiple resistance and pH homeostasis protein F</fullName>
    </submittedName>
</protein>
<keyword evidence="4" id="KW-1003">Cell membrane</keyword>
<feature type="transmembrane region" description="Helical" evidence="8">
    <location>
        <begin position="39"/>
        <end position="59"/>
    </location>
</feature>
<dbReference type="GO" id="GO:0015385">
    <property type="term" value="F:sodium:proton antiporter activity"/>
    <property type="evidence" value="ECO:0007669"/>
    <property type="project" value="TreeGrafter"/>
</dbReference>
<proteinExistence type="inferred from homology"/>
<evidence type="ECO:0000256" key="4">
    <source>
        <dbReference type="ARBA" id="ARBA00022475"/>
    </source>
</evidence>
<keyword evidence="10" id="KW-1185">Reference proteome</keyword>
<dbReference type="GO" id="GO:0005886">
    <property type="term" value="C:plasma membrane"/>
    <property type="evidence" value="ECO:0007669"/>
    <property type="project" value="UniProtKB-SubCell"/>
</dbReference>
<dbReference type="PANTHER" id="PTHR34702">
    <property type="entry name" value="NA(+)/H(+) ANTIPORTER SUBUNIT F1"/>
    <property type="match status" value="1"/>
</dbReference>
<evidence type="ECO:0000313" key="9">
    <source>
        <dbReference type="EMBL" id="CUH84125.1"/>
    </source>
</evidence>
<dbReference type="Pfam" id="PF04066">
    <property type="entry name" value="MrpF_PhaF"/>
    <property type="match status" value="1"/>
</dbReference>
<keyword evidence="6 8" id="KW-1133">Transmembrane helix</keyword>
<evidence type="ECO:0000256" key="3">
    <source>
        <dbReference type="ARBA" id="ARBA00022448"/>
    </source>
</evidence>
<keyword evidence="7 8" id="KW-0472">Membrane</keyword>
<comment type="similarity">
    <text evidence="2">Belongs to the CPA3 antiporters (TC 2.A.63) subunit F family.</text>
</comment>
<evidence type="ECO:0000256" key="8">
    <source>
        <dbReference type="SAM" id="Phobius"/>
    </source>
</evidence>
<evidence type="ECO:0000313" key="10">
    <source>
        <dbReference type="Proteomes" id="UP000051681"/>
    </source>
</evidence>
<gene>
    <name evidence="9" type="primary">mrpF</name>
    <name evidence="9" type="ORF">TM5383_01330</name>
</gene>
<dbReference type="PANTHER" id="PTHR34702:SF1">
    <property type="entry name" value="NA(+)_H(+) ANTIPORTER SUBUNIT F"/>
    <property type="match status" value="1"/>
</dbReference>
<feature type="transmembrane region" description="Helical" evidence="8">
    <location>
        <begin position="65"/>
        <end position="86"/>
    </location>
</feature>
<dbReference type="Proteomes" id="UP000051681">
    <property type="component" value="Unassembled WGS sequence"/>
</dbReference>